<dbReference type="InterPro" id="IPR002059">
    <property type="entry name" value="CSP_DNA-bd"/>
</dbReference>
<dbReference type="PROSITE" id="PS51857">
    <property type="entry name" value="CSD_2"/>
    <property type="match status" value="1"/>
</dbReference>
<dbReference type="SUPFAM" id="SSF50249">
    <property type="entry name" value="Nucleic acid-binding proteins"/>
    <property type="match status" value="1"/>
</dbReference>
<evidence type="ECO:0000259" key="3">
    <source>
        <dbReference type="PROSITE" id="PS51857"/>
    </source>
</evidence>
<dbReference type="InterPro" id="IPR011129">
    <property type="entry name" value="CSD"/>
</dbReference>
<comment type="caution">
    <text evidence="4">The sequence shown here is derived from an EMBL/GenBank/DDBJ whole genome shotgun (WGS) entry which is preliminary data.</text>
</comment>
<dbReference type="GO" id="GO:0005737">
    <property type="term" value="C:cytoplasm"/>
    <property type="evidence" value="ECO:0007669"/>
    <property type="project" value="UniProtKB-SubCell"/>
</dbReference>
<protein>
    <submittedName>
        <fullName evidence="4">Cold shock protein ScoF</fullName>
    </submittedName>
</protein>
<gene>
    <name evidence="4" type="primary">scoF_3</name>
    <name evidence="4" type="ORF">GALL_397200</name>
</gene>
<dbReference type="FunFam" id="2.40.50.140:FF:000006">
    <property type="entry name" value="Cold shock protein CspC"/>
    <property type="match status" value="1"/>
</dbReference>
<sequence>MATGTVKWFNSEKGFGFIAVDGGGQDVFVHYSAIQGNGYRALEEGQAVEFEVEQGPKGPQASQVTAR</sequence>
<keyword evidence="2" id="KW-0963">Cytoplasm</keyword>
<dbReference type="Gene3D" id="6.20.370.130">
    <property type="match status" value="1"/>
</dbReference>
<dbReference type="SMART" id="SM00357">
    <property type="entry name" value="CSP"/>
    <property type="match status" value="1"/>
</dbReference>
<accession>A0A1J5QRL4</accession>
<evidence type="ECO:0000256" key="1">
    <source>
        <dbReference type="ARBA" id="ARBA00004496"/>
    </source>
</evidence>
<dbReference type="CDD" id="cd04458">
    <property type="entry name" value="CSP_CDS"/>
    <property type="match status" value="1"/>
</dbReference>
<organism evidence="4">
    <name type="scientific">mine drainage metagenome</name>
    <dbReference type="NCBI Taxonomy" id="410659"/>
    <lineage>
        <taxon>unclassified sequences</taxon>
        <taxon>metagenomes</taxon>
        <taxon>ecological metagenomes</taxon>
    </lineage>
</organism>
<proteinExistence type="predicted"/>
<dbReference type="InterPro" id="IPR012156">
    <property type="entry name" value="Cold_shock_CspA"/>
</dbReference>
<dbReference type="Pfam" id="PF00313">
    <property type="entry name" value="CSD"/>
    <property type="match status" value="1"/>
</dbReference>
<dbReference type="Gene3D" id="2.40.50.140">
    <property type="entry name" value="Nucleic acid-binding proteins"/>
    <property type="match status" value="1"/>
</dbReference>
<comment type="subcellular location">
    <subcellularLocation>
        <location evidence="1">Cytoplasm</location>
    </subcellularLocation>
</comment>
<dbReference type="EMBL" id="MLJW01001376">
    <property type="protein sequence ID" value="OIQ78573.1"/>
    <property type="molecule type" value="Genomic_DNA"/>
</dbReference>
<dbReference type="InterPro" id="IPR050181">
    <property type="entry name" value="Cold_shock_domain"/>
</dbReference>
<dbReference type="PANTHER" id="PTHR11544">
    <property type="entry name" value="COLD SHOCK DOMAIN CONTAINING PROTEINS"/>
    <property type="match status" value="1"/>
</dbReference>
<reference evidence="4" key="1">
    <citation type="submission" date="2016-10" db="EMBL/GenBank/DDBJ databases">
        <title>Sequence of Gallionella enrichment culture.</title>
        <authorList>
            <person name="Poehlein A."/>
            <person name="Muehling M."/>
            <person name="Daniel R."/>
        </authorList>
    </citation>
    <scope>NUCLEOTIDE SEQUENCE</scope>
</reference>
<feature type="domain" description="CSD" evidence="3">
    <location>
        <begin position="1"/>
        <end position="66"/>
    </location>
</feature>
<dbReference type="InterPro" id="IPR019844">
    <property type="entry name" value="CSD_CS"/>
</dbReference>
<dbReference type="PIRSF" id="PIRSF002599">
    <property type="entry name" value="Cold_shock_A"/>
    <property type="match status" value="1"/>
</dbReference>
<evidence type="ECO:0000313" key="4">
    <source>
        <dbReference type="EMBL" id="OIQ78573.1"/>
    </source>
</evidence>
<dbReference type="InterPro" id="IPR012340">
    <property type="entry name" value="NA-bd_OB-fold"/>
</dbReference>
<evidence type="ECO:0000256" key="2">
    <source>
        <dbReference type="ARBA" id="ARBA00022490"/>
    </source>
</evidence>
<dbReference type="PROSITE" id="PS00352">
    <property type="entry name" value="CSD_1"/>
    <property type="match status" value="1"/>
</dbReference>
<name>A0A1J5QRL4_9ZZZZ</name>
<dbReference type="GO" id="GO:0003676">
    <property type="term" value="F:nucleic acid binding"/>
    <property type="evidence" value="ECO:0007669"/>
    <property type="project" value="InterPro"/>
</dbReference>
<dbReference type="PRINTS" id="PR00050">
    <property type="entry name" value="COLDSHOCK"/>
</dbReference>
<dbReference type="AlphaFoldDB" id="A0A1J5QRL4"/>